<name>A0A418NKA1_9SPHN</name>
<proteinExistence type="predicted"/>
<organism evidence="1 2">
    <name type="scientific">Pelagerythrobacter aerophilus</name>
    <dbReference type="NCBI Taxonomy" id="2306995"/>
    <lineage>
        <taxon>Bacteria</taxon>
        <taxon>Pseudomonadati</taxon>
        <taxon>Pseudomonadota</taxon>
        <taxon>Alphaproteobacteria</taxon>
        <taxon>Sphingomonadales</taxon>
        <taxon>Erythrobacteraceae</taxon>
        <taxon>Pelagerythrobacter</taxon>
    </lineage>
</organism>
<reference evidence="1 2" key="1">
    <citation type="submission" date="2018-08" db="EMBL/GenBank/DDBJ databases">
        <title>Altererythrobacter sp.Ery1 and Ery12, the genome sequencing of novel strains in genus Alterythrobacter.</title>
        <authorList>
            <person name="Cheng H."/>
            <person name="Wu Y.-H."/>
            <person name="Fang C."/>
            <person name="Xu X.-W."/>
        </authorList>
    </citation>
    <scope>NUCLEOTIDE SEQUENCE [LARGE SCALE GENOMIC DNA]</scope>
    <source>
        <strain evidence="1 2">Ery1</strain>
    </source>
</reference>
<gene>
    <name evidence="1" type="ORF">D2V04_06380</name>
</gene>
<comment type="caution">
    <text evidence="1">The sequence shown here is derived from an EMBL/GenBank/DDBJ whole genome shotgun (WGS) entry which is preliminary data.</text>
</comment>
<accession>A0A418NKA1</accession>
<evidence type="ECO:0000313" key="2">
    <source>
        <dbReference type="Proteomes" id="UP000285092"/>
    </source>
</evidence>
<sequence length="82" mass="8628">MVSLSACSHSEPGIEVRTVEVVKEVQKPCPGTPPVRPEPLGPLPTDMRALIAALGAKLGEYTLPGKYADQAEAYVRACPPGD</sequence>
<evidence type="ECO:0000313" key="1">
    <source>
        <dbReference type="EMBL" id="RIV79592.1"/>
    </source>
</evidence>
<keyword evidence="2" id="KW-1185">Reference proteome</keyword>
<dbReference type="Proteomes" id="UP000285092">
    <property type="component" value="Unassembled WGS sequence"/>
</dbReference>
<dbReference type="AlphaFoldDB" id="A0A418NKA1"/>
<protein>
    <submittedName>
        <fullName evidence="1">Uncharacterized protein</fullName>
    </submittedName>
</protein>
<dbReference type="EMBL" id="QXFK01000014">
    <property type="protein sequence ID" value="RIV79592.1"/>
    <property type="molecule type" value="Genomic_DNA"/>
</dbReference>